<name>A0A136Q8G0_9FIRM</name>
<sequence length="85" mass="9973">MVMKKFKLLRLKMYDQDITQEDIAQHIANVLNNTCSISHISDLFNGRSSWRMDEAYAVLDLLKVPHSELHKYFPKDGERSCFVQI</sequence>
<comment type="caution">
    <text evidence="1">The sequence shown here is derived from an EMBL/GenBank/DDBJ whole genome shotgun (WGS) entry which is preliminary data.</text>
</comment>
<organism evidence="1 2">
    <name type="scientific">Christensenella minuta</name>
    <dbReference type="NCBI Taxonomy" id="626937"/>
    <lineage>
        <taxon>Bacteria</taxon>
        <taxon>Bacillati</taxon>
        <taxon>Bacillota</taxon>
        <taxon>Clostridia</taxon>
        <taxon>Christensenellales</taxon>
        <taxon>Christensenellaceae</taxon>
        <taxon>Christensenella</taxon>
    </lineage>
</organism>
<accession>A0A136Q8G0</accession>
<evidence type="ECO:0000313" key="2">
    <source>
        <dbReference type="Proteomes" id="UP000070366"/>
    </source>
</evidence>
<dbReference type="InterPro" id="IPR010982">
    <property type="entry name" value="Lambda_DNA-bd_dom_sf"/>
</dbReference>
<dbReference type="Proteomes" id="UP000070366">
    <property type="component" value="Unassembled WGS sequence"/>
</dbReference>
<gene>
    <name evidence="1" type="ORF">HMPREF3293_00177</name>
</gene>
<dbReference type="SUPFAM" id="SSF47413">
    <property type="entry name" value="lambda repressor-like DNA-binding domains"/>
    <property type="match status" value="1"/>
</dbReference>
<evidence type="ECO:0000313" key="1">
    <source>
        <dbReference type="EMBL" id="KXK66965.1"/>
    </source>
</evidence>
<evidence type="ECO:0008006" key="3">
    <source>
        <dbReference type="Google" id="ProtNLM"/>
    </source>
</evidence>
<dbReference type="GO" id="GO:0003677">
    <property type="term" value="F:DNA binding"/>
    <property type="evidence" value="ECO:0007669"/>
    <property type="project" value="InterPro"/>
</dbReference>
<proteinExistence type="predicted"/>
<dbReference type="AlphaFoldDB" id="A0A136Q8G0"/>
<dbReference type="EMBL" id="LSZW01000015">
    <property type="protein sequence ID" value="KXK66965.1"/>
    <property type="molecule type" value="Genomic_DNA"/>
</dbReference>
<keyword evidence="2" id="KW-1185">Reference proteome</keyword>
<dbReference type="STRING" id="626937.HMPREF3293_00177"/>
<reference evidence="1 2" key="1">
    <citation type="submission" date="2016-02" db="EMBL/GenBank/DDBJ databases">
        <authorList>
            <person name="Wen L."/>
            <person name="He K."/>
            <person name="Yang H."/>
        </authorList>
    </citation>
    <scope>NUCLEOTIDE SEQUENCE [LARGE SCALE GENOMIC DNA]</scope>
    <source>
        <strain evidence="1 2">DSM 22607</strain>
    </source>
</reference>
<protein>
    <recommendedName>
        <fullName evidence="3">HTH cro/C1-type domain-containing protein</fullName>
    </recommendedName>
</protein>